<dbReference type="Proteomes" id="UP001266305">
    <property type="component" value="Unassembled WGS sequence"/>
</dbReference>
<gene>
    <name evidence="7" type="primary">GH1_2</name>
    <name evidence="7" type="ORF">P7K49_010622</name>
</gene>
<dbReference type="Pfam" id="PF00103">
    <property type="entry name" value="Hormone_1"/>
    <property type="match status" value="2"/>
</dbReference>
<keyword evidence="3" id="KW-0964">Secreted</keyword>
<feature type="compositionally biased region" description="Gly residues" evidence="6">
    <location>
        <begin position="1"/>
        <end position="10"/>
    </location>
</feature>
<feature type="compositionally biased region" description="Basic and acidic residues" evidence="6">
    <location>
        <begin position="13"/>
        <end position="27"/>
    </location>
</feature>
<comment type="function">
    <text evidence="5">Plays an important role in growth control. Its major role in stimulating body growth is to stimulate the liver and other tissues to secrete IGF1. It stimulates both the differentiation and proliferation of myoblasts. It also stimulates amino acid uptake and protein synthesis in muscle and other tissues.</text>
</comment>
<feature type="region of interest" description="Disordered" evidence="6">
    <location>
        <begin position="1"/>
        <end position="31"/>
    </location>
</feature>
<dbReference type="CDD" id="cd10285">
    <property type="entry name" value="somatotropin_like"/>
    <property type="match status" value="1"/>
</dbReference>
<evidence type="ECO:0000256" key="6">
    <source>
        <dbReference type="SAM" id="MobiDB-lite"/>
    </source>
</evidence>
<dbReference type="PROSITE" id="PS00338">
    <property type="entry name" value="SOMATOTROPIN_2"/>
    <property type="match status" value="1"/>
</dbReference>
<comment type="subcellular location">
    <subcellularLocation>
        <location evidence="1">Secreted</location>
    </subcellularLocation>
</comment>
<proteinExistence type="inferred from homology"/>
<dbReference type="PANTHER" id="PTHR11417:SF2">
    <property type="entry name" value="SOMATOTROPIN"/>
    <property type="match status" value="1"/>
</dbReference>
<accession>A0ABQ9VNC0</accession>
<sequence length="295" mass="33537">MSIETGGGQQAGRRGEGIKGPRRDQLQDPKAQLPKPRRVLWTAHPAALAAVSRASLILTFTLLCLPWLREASAFPSIPLSSLYDYAVIRAYRLNHLAFDIYQKFEEARSLKEQKDFFRYNTRTSLCFSASVPTPTNRKETLQKSVSGHPLHQAGMGEACDQSPRAAHPLPVLPMQNVELLRNSLLLIQMWLKPMQFLNSVFANSQLHSVSNSFIYEYLKDLEEVIQTLMGRLEDGSPQTGEIFRQTYTMFDRNSHNDDALLKNYRLLYCFQNDMDKVETFLCIVQCHSVEGSCGF</sequence>
<keyword evidence="8" id="KW-1185">Reference proteome</keyword>
<comment type="similarity">
    <text evidence="2">Belongs to the somatotropin/prolactin family.</text>
</comment>
<keyword evidence="4" id="KW-0372">Hormone</keyword>
<comment type="caution">
    <text evidence="7">The sequence shown here is derived from an EMBL/GenBank/DDBJ whole genome shotgun (WGS) entry which is preliminary data.</text>
</comment>
<evidence type="ECO:0000256" key="3">
    <source>
        <dbReference type="ARBA" id="ARBA00022525"/>
    </source>
</evidence>
<evidence type="ECO:0000256" key="2">
    <source>
        <dbReference type="ARBA" id="ARBA00008474"/>
    </source>
</evidence>
<dbReference type="PANTHER" id="PTHR11417">
    <property type="entry name" value="SOMATOTROPIN,PROLACTIN"/>
    <property type="match status" value="1"/>
</dbReference>
<protein>
    <submittedName>
        <fullName evidence="7">Somatotropin</fullName>
    </submittedName>
</protein>
<dbReference type="EMBL" id="JASSZA010000005">
    <property type="protein sequence ID" value="KAK2110876.1"/>
    <property type="molecule type" value="Genomic_DNA"/>
</dbReference>
<dbReference type="SUPFAM" id="SSF47266">
    <property type="entry name" value="4-helical cytokines"/>
    <property type="match status" value="1"/>
</dbReference>
<dbReference type="Gene3D" id="1.20.1250.10">
    <property type="match status" value="2"/>
</dbReference>
<dbReference type="InterPro" id="IPR001400">
    <property type="entry name" value="Somatotropin/Prolactin"/>
</dbReference>
<evidence type="ECO:0000256" key="4">
    <source>
        <dbReference type="ARBA" id="ARBA00022702"/>
    </source>
</evidence>
<evidence type="ECO:0000313" key="7">
    <source>
        <dbReference type="EMBL" id="KAK2110876.1"/>
    </source>
</evidence>
<evidence type="ECO:0000313" key="8">
    <source>
        <dbReference type="Proteomes" id="UP001266305"/>
    </source>
</evidence>
<dbReference type="InterPro" id="IPR009079">
    <property type="entry name" value="4_helix_cytokine-like_core"/>
</dbReference>
<dbReference type="InterPro" id="IPR018116">
    <property type="entry name" value="Somatotropin_CS"/>
</dbReference>
<reference evidence="7 8" key="1">
    <citation type="submission" date="2023-05" db="EMBL/GenBank/DDBJ databases">
        <title>B98-5 Cell Line De Novo Hybrid Assembly: An Optical Mapping Approach.</title>
        <authorList>
            <person name="Kananen K."/>
            <person name="Auerbach J.A."/>
            <person name="Kautto E."/>
            <person name="Blachly J.S."/>
        </authorList>
    </citation>
    <scope>NUCLEOTIDE SEQUENCE [LARGE SCALE GENOMIC DNA]</scope>
    <source>
        <strain evidence="7">B95-8</strain>
        <tissue evidence="7">Cell line</tissue>
    </source>
</reference>
<name>A0ABQ9VNC0_SAGOE</name>
<dbReference type="InterPro" id="IPR034975">
    <property type="entry name" value="Somatotropin"/>
</dbReference>
<evidence type="ECO:0000256" key="1">
    <source>
        <dbReference type="ARBA" id="ARBA00004613"/>
    </source>
</evidence>
<evidence type="ECO:0000256" key="5">
    <source>
        <dbReference type="ARBA" id="ARBA00049615"/>
    </source>
</evidence>
<organism evidence="7 8">
    <name type="scientific">Saguinus oedipus</name>
    <name type="common">Cotton-top tamarin</name>
    <name type="synonym">Oedipomidas oedipus</name>
    <dbReference type="NCBI Taxonomy" id="9490"/>
    <lineage>
        <taxon>Eukaryota</taxon>
        <taxon>Metazoa</taxon>
        <taxon>Chordata</taxon>
        <taxon>Craniata</taxon>
        <taxon>Vertebrata</taxon>
        <taxon>Euteleostomi</taxon>
        <taxon>Mammalia</taxon>
        <taxon>Eutheria</taxon>
        <taxon>Euarchontoglires</taxon>
        <taxon>Primates</taxon>
        <taxon>Haplorrhini</taxon>
        <taxon>Platyrrhini</taxon>
        <taxon>Cebidae</taxon>
        <taxon>Callitrichinae</taxon>
        <taxon>Saguinus</taxon>
    </lineage>
</organism>